<dbReference type="Gene3D" id="3.30.70.2450">
    <property type="match status" value="1"/>
</dbReference>
<evidence type="ECO:0000259" key="3">
    <source>
        <dbReference type="Pfam" id="PF01494"/>
    </source>
</evidence>
<dbReference type="GO" id="GO:0004497">
    <property type="term" value="F:monooxygenase activity"/>
    <property type="evidence" value="ECO:0007669"/>
    <property type="project" value="UniProtKB-KW"/>
</dbReference>
<protein>
    <submittedName>
        <fullName evidence="4">FAD-dependent monooxygenase</fullName>
    </submittedName>
</protein>
<evidence type="ECO:0000313" key="4">
    <source>
        <dbReference type="EMBL" id="UUT36017.1"/>
    </source>
</evidence>
<evidence type="ECO:0000256" key="2">
    <source>
        <dbReference type="SAM" id="MobiDB-lite"/>
    </source>
</evidence>
<dbReference type="PANTHER" id="PTHR43476">
    <property type="entry name" value="3-(3-HYDROXY-PHENYL)PROPIONATE/3-HYDROXYCINNAMIC ACID HYDROXYLASE"/>
    <property type="match status" value="1"/>
</dbReference>
<dbReference type="Pfam" id="PF01494">
    <property type="entry name" value="FAD_binding_3"/>
    <property type="match status" value="1"/>
</dbReference>
<reference evidence="4" key="1">
    <citation type="submission" date="2022-01" db="EMBL/GenBank/DDBJ databases">
        <title>Microbacterium eymi and Microbacterium rhizovicinus sp. nov., isolated from the rhizospheric soil of Elymus tsukushiensis, a plant native to the Dokdo Islands, Republic of Korea.</title>
        <authorList>
            <person name="Hwang Y.J."/>
        </authorList>
    </citation>
    <scope>NUCLEOTIDE SEQUENCE</scope>
    <source>
        <strain evidence="4">KUDC0405</strain>
    </source>
</reference>
<feature type="compositionally biased region" description="Basic residues" evidence="2">
    <location>
        <begin position="263"/>
        <end position="277"/>
    </location>
</feature>
<keyword evidence="1" id="KW-0560">Oxidoreductase</keyword>
<feature type="domain" description="FAD-binding" evidence="3">
    <location>
        <begin position="33"/>
        <end position="212"/>
    </location>
</feature>
<dbReference type="InterPro" id="IPR002938">
    <property type="entry name" value="FAD-bd"/>
</dbReference>
<dbReference type="SUPFAM" id="SSF51905">
    <property type="entry name" value="FAD/NAD(P)-binding domain"/>
    <property type="match status" value="1"/>
</dbReference>
<name>A0ABY5NLJ3_9MICO</name>
<accession>A0ABY5NLJ3</accession>
<dbReference type="InterPro" id="IPR036188">
    <property type="entry name" value="FAD/NAD-bd_sf"/>
</dbReference>
<proteinExistence type="predicted"/>
<organism evidence="4 5">
    <name type="scientific">Microbacterium elymi</name>
    <dbReference type="NCBI Taxonomy" id="2909587"/>
    <lineage>
        <taxon>Bacteria</taxon>
        <taxon>Bacillati</taxon>
        <taxon>Actinomycetota</taxon>
        <taxon>Actinomycetes</taxon>
        <taxon>Micrococcales</taxon>
        <taxon>Microbacteriaceae</taxon>
        <taxon>Microbacterium</taxon>
    </lineage>
</organism>
<sequence>MRARFEAIEHAPLPRLDVVINGIRIHAVDFTSLPAPNRFVTLMPQWDLLDLLADAGREHPSFHLHMGAEVTDVIRSGGRVRGVRARTADGELTVTARLVVAADGRSSTVRRALALVPQVSPVDTDVLWFRVPRPERPVPDTLAWANAEGMAITIPRPEYLQCALLVAKGSLDRLQEQGIGAFRDRVARTVPRLADVVGAVASYDDVKLLSVQIDRLPRWWQAGGPVHRGCGARHVADVRRGHQLRGAGCRGRRPCAGSGAGRGSRKGRRPGHLRRRG</sequence>
<dbReference type="Proteomes" id="UP001054811">
    <property type="component" value="Chromosome"/>
</dbReference>
<dbReference type="EMBL" id="CP091139">
    <property type="protein sequence ID" value="UUT36017.1"/>
    <property type="molecule type" value="Genomic_DNA"/>
</dbReference>
<dbReference type="PANTHER" id="PTHR43476:SF5">
    <property type="entry name" value="FAD-DEPENDENT MONOOXYGENASE"/>
    <property type="match status" value="1"/>
</dbReference>
<feature type="region of interest" description="Disordered" evidence="2">
    <location>
        <begin position="245"/>
        <end position="277"/>
    </location>
</feature>
<dbReference type="Gene3D" id="3.50.50.60">
    <property type="entry name" value="FAD/NAD(P)-binding domain"/>
    <property type="match status" value="1"/>
</dbReference>
<evidence type="ECO:0000313" key="5">
    <source>
        <dbReference type="Proteomes" id="UP001054811"/>
    </source>
</evidence>
<gene>
    <name evidence="4" type="ORF">L2X98_23205</name>
</gene>
<keyword evidence="4" id="KW-0503">Monooxygenase</keyword>
<dbReference type="InterPro" id="IPR050631">
    <property type="entry name" value="PheA/TfdB_FAD_monoxygenase"/>
</dbReference>
<evidence type="ECO:0000256" key="1">
    <source>
        <dbReference type="ARBA" id="ARBA00023002"/>
    </source>
</evidence>
<keyword evidence="5" id="KW-1185">Reference proteome</keyword>